<feature type="region of interest" description="Disordered" evidence="1">
    <location>
        <begin position="32"/>
        <end position="54"/>
    </location>
</feature>
<sequence>MDNKPVKTPCRRFLSLAGVTTTAFFAGCTSETPRSMTKTTTEETSTDRTTTETTETIINPKPTLRTKYNSRKRYGSPGTSFDTFENPDLWEAQEGEKTPDTEMKRTGSQSLKMTGHDGHHVILQRRFDEPMDFSDRDISAMIRTTTPSKIGFYIYLLDTDGNEAALELRNITYRTPDIGWFRTCPGVFEVSETEPDLTNIDRMKLQVTNATSDDVEAWVDDVRFHPKPEKGYIILSWDDGKRSYYEHGAPVHDKYDFPAVLTQPPRLKAVEEDYFMSLDELHERQSKGDEIVAHGSVDAQFDEISASKLDGILRRNKKWLLDREFGGANFIVYPGNSYDATALDVVGKCHYMGGMNQSGNVNTTGVYGFDPLVLPRTIGEDLEISKRVVDNVTKYRNCGILNFHDFGNSNTLSVSDYKKLLAHIDGTLGVEVITFSDLWRMRTDTTI</sequence>
<feature type="compositionally biased region" description="Low complexity" evidence="1">
    <location>
        <begin position="32"/>
        <end position="44"/>
    </location>
</feature>
<dbReference type="OrthoDB" id="248140at2157"/>
<dbReference type="SUPFAM" id="SSF88713">
    <property type="entry name" value="Glycoside hydrolase/deacetylase"/>
    <property type="match status" value="1"/>
</dbReference>
<dbReference type="Gene3D" id="2.60.120.260">
    <property type="entry name" value="Galactose-binding domain-like"/>
    <property type="match status" value="1"/>
</dbReference>
<evidence type="ECO:0000313" key="2">
    <source>
        <dbReference type="EMBL" id="SIQ89483.1"/>
    </source>
</evidence>
<proteinExistence type="predicted"/>
<accession>A0A1N6WHB1</accession>
<dbReference type="CDD" id="cd10970">
    <property type="entry name" value="CE4_DAC_u1_6s"/>
    <property type="match status" value="1"/>
</dbReference>
<reference evidence="3" key="1">
    <citation type="submission" date="2017-01" db="EMBL/GenBank/DDBJ databases">
        <authorList>
            <person name="Varghese N."/>
            <person name="Submissions S."/>
        </authorList>
    </citation>
    <scope>NUCLEOTIDE SEQUENCE [LARGE SCALE GENOMIC DNA]</scope>
    <source>
        <strain evidence="3">CGMCC 1.7737</strain>
    </source>
</reference>
<dbReference type="EMBL" id="FTNO01000001">
    <property type="protein sequence ID" value="SIQ89483.1"/>
    <property type="molecule type" value="Genomic_DNA"/>
</dbReference>
<keyword evidence="3" id="KW-1185">Reference proteome</keyword>
<dbReference type="PROSITE" id="PS51257">
    <property type="entry name" value="PROKAR_LIPOPROTEIN"/>
    <property type="match status" value="1"/>
</dbReference>
<dbReference type="Gene3D" id="3.20.20.370">
    <property type="entry name" value="Glycoside hydrolase/deacetylase"/>
    <property type="match status" value="1"/>
</dbReference>
<dbReference type="AlphaFoldDB" id="A0A1N6WHB1"/>
<evidence type="ECO:0000256" key="1">
    <source>
        <dbReference type="SAM" id="MobiDB-lite"/>
    </source>
</evidence>
<organism evidence="2 3">
    <name type="scientific">Haladaptatus litoreus</name>
    <dbReference type="NCBI Taxonomy" id="553468"/>
    <lineage>
        <taxon>Archaea</taxon>
        <taxon>Methanobacteriati</taxon>
        <taxon>Methanobacteriota</taxon>
        <taxon>Stenosarchaea group</taxon>
        <taxon>Halobacteria</taxon>
        <taxon>Halobacteriales</taxon>
        <taxon>Haladaptataceae</taxon>
        <taxon>Haladaptatus</taxon>
    </lineage>
</organism>
<protein>
    <submittedName>
        <fullName evidence="2">Polysaccharide deacetylase</fullName>
    </submittedName>
</protein>
<evidence type="ECO:0000313" key="3">
    <source>
        <dbReference type="Proteomes" id="UP000186914"/>
    </source>
</evidence>
<dbReference type="GO" id="GO:0005975">
    <property type="term" value="P:carbohydrate metabolic process"/>
    <property type="evidence" value="ECO:0007669"/>
    <property type="project" value="InterPro"/>
</dbReference>
<name>A0A1N6WHB1_9EURY</name>
<gene>
    <name evidence="2" type="ORF">SAMN05421858_0723</name>
</gene>
<feature type="compositionally biased region" description="Basic and acidic residues" evidence="1">
    <location>
        <begin position="94"/>
        <end position="105"/>
    </location>
</feature>
<dbReference type="InterPro" id="IPR011330">
    <property type="entry name" value="Glyco_hydro/deAcase_b/a-brl"/>
</dbReference>
<dbReference type="Proteomes" id="UP000186914">
    <property type="component" value="Unassembled WGS sequence"/>
</dbReference>
<feature type="region of interest" description="Disordered" evidence="1">
    <location>
        <begin position="67"/>
        <end position="114"/>
    </location>
</feature>